<comment type="caution">
    <text evidence="1">The sequence shown here is derived from an EMBL/GenBank/DDBJ whole genome shotgun (WGS) entry which is preliminary data.</text>
</comment>
<organism evidence="1 2">
    <name type="scientific">Phytophthora fragariae</name>
    <dbReference type="NCBI Taxonomy" id="53985"/>
    <lineage>
        <taxon>Eukaryota</taxon>
        <taxon>Sar</taxon>
        <taxon>Stramenopiles</taxon>
        <taxon>Oomycota</taxon>
        <taxon>Peronosporomycetes</taxon>
        <taxon>Peronosporales</taxon>
        <taxon>Peronosporaceae</taxon>
        <taxon>Phytophthora</taxon>
    </lineage>
</organism>
<keyword evidence="2" id="KW-1185">Reference proteome</keyword>
<reference evidence="1 2" key="1">
    <citation type="submission" date="2018-08" db="EMBL/GenBank/DDBJ databases">
        <title>Genomic investigation of the strawberry pathogen Phytophthora fragariae indicates pathogenicity is determined by transcriptional variation in three key races.</title>
        <authorList>
            <person name="Adams T.M."/>
            <person name="Armitage A.D."/>
            <person name="Sobczyk M.K."/>
            <person name="Bates H.J."/>
            <person name="Dunwell J.M."/>
            <person name="Nellist C.F."/>
            <person name="Harrison R.J."/>
        </authorList>
    </citation>
    <scope>NUCLEOTIDE SEQUENCE [LARGE SCALE GENOMIC DNA]</scope>
    <source>
        <strain evidence="1 2">NOV-27</strain>
    </source>
</reference>
<dbReference type="AlphaFoldDB" id="A0A6A3ZNL4"/>
<sequence length="160" mass="17462">MFVAPPARSEWVPYRAGSSPIDAAAPWIARDIIAAVTQLGTPSRPQNIAAGVVPGKPARACLSSRAPKTGHNTTCLELTSILDTGFPSWLVFEPWRRMNTASAAPGFVEILPVASTVTMSSSFSANHWKVILDLATISDRRKRKKKARHRTLKEFGPQDR</sequence>
<accession>A0A6A3ZNL4</accession>
<name>A0A6A3ZNL4_9STRA</name>
<dbReference type="EMBL" id="QXGB01000017">
    <property type="protein sequence ID" value="KAE9237090.1"/>
    <property type="molecule type" value="Genomic_DNA"/>
</dbReference>
<proteinExistence type="predicted"/>
<dbReference type="Proteomes" id="UP000433483">
    <property type="component" value="Unassembled WGS sequence"/>
</dbReference>
<protein>
    <submittedName>
        <fullName evidence="1">Uncharacterized protein</fullName>
    </submittedName>
</protein>
<evidence type="ECO:0000313" key="1">
    <source>
        <dbReference type="EMBL" id="KAE9237090.1"/>
    </source>
</evidence>
<evidence type="ECO:0000313" key="2">
    <source>
        <dbReference type="Proteomes" id="UP000433483"/>
    </source>
</evidence>
<gene>
    <name evidence="1" type="ORF">PF005_g787</name>
</gene>